<dbReference type="PANTHER" id="PTHR10357:SF232">
    <property type="entry name" value="GLYCOSYL HYDROLASE FAMILY 13 CATALYTIC DOMAIN-CONTAINING PROTEIN"/>
    <property type="match status" value="1"/>
</dbReference>
<dbReference type="SUPFAM" id="SSF51445">
    <property type="entry name" value="(Trans)glycosidases"/>
    <property type="match status" value="1"/>
</dbReference>
<dbReference type="Proteomes" id="UP000068243">
    <property type="component" value="Unassembled WGS sequence"/>
</dbReference>
<protein>
    <submittedName>
        <fullName evidence="6">Alpha-glucosidase</fullName>
    </submittedName>
</protein>
<dbReference type="FunFam" id="3.20.20.80:FF:000064">
    <property type="entry name" value="Oligo-1,6-glucosidase"/>
    <property type="match status" value="1"/>
</dbReference>
<dbReference type="Gene3D" id="2.60.40.1180">
    <property type="entry name" value="Golgi alpha-mannosidase II"/>
    <property type="match status" value="1"/>
</dbReference>
<keyword evidence="2" id="KW-0378">Hydrolase</keyword>
<dbReference type="VEuPathDB" id="FungiDB:ATCC64974_26250"/>
<dbReference type="SUPFAM" id="SSF51011">
    <property type="entry name" value="Glycosyl hydrolase domain"/>
    <property type="match status" value="1"/>
</dbReference>
<evidence type="ECO:0000313" key="6">
    <source>
        <dbReference type="EMBL" id="GAQ43980.1"/>
    </source>
</evidence>
<dbReference type="Gene3D" id="3.90.400.10">
    <property type="entry name" value="Oligo-1,6-glucosidase, Domain 2"/>
    <property type="match status" value="1"/>
</dbReference>
<dbReference type="InterPro" id="IPR006047">
    <property type="entry name" value="GH13_cat_dom"/>
</dbReference>
<keyword evidence="3" id="KW-0326">Glycosidase</keyword>
<comment type="similarity">
    <text evidence="1">Belongs to the glycosyl hydrolase 13 family.</text>
</comment>
<dbReference type="CDD" id="cd11333">
    <property type="entry name" value="AmyAc_SI_OligoGlu_DGase"/>
    <property type="match status" value="1"/>
</dbReference>
<feature type="domain" description="Glycosyl hydrolase family 13 catalytic" evidence="5">
    <location>
        <begin position="48"/>
        <end position="479"/>
    </location>
</feature>
<dbReference type="GO" id="GO:0033934">
    <property type="term" value="F:glucan 1,4-alpha-maltotriohydrolase activity"/>
    <property type="evidence" value="ECO:0007669"/>
    <property type="project" value="TreeGrafter"/>
</dbReference>
<accession>A0A100IMJ9</accession>
<dbReference type="GO" id="GO:0004556">
    <property type="term" value="F:alpha-amylase activity"/>
    <property type="evidence" value="ECO:0007669"/>
    <property type="project" value="TreeGrafter"/>
</dbReference>
<evidence type="ECO:0000256" key="4">
    <source>
        <dbReference type="ARBA" id="ARBA00026248"/>
    </source>
</evidence>
<dbReference type="VEuPathDB" id="FungiDB:ASPNIDRAFT2_1081535"/>
<evidence type="ECO:0000256" key="2">
    <source>
        <dbReference type="ARBA" id="ARBA00022801"/>
    </source>
</evidence>
<dbReference type="PANTHER" id="PTHR10357">
    <property type="entry name" value="ALPHA-AMYLASE FAMILY MEMBER"/>
    <property type="match status" value="1"/>
</dbReference>
<dbReference type="GO" id="GO:0004574">
    <property type="term" value="F:oligo-1,6-glucosidase activity"/>
    <property type="evidence" value="ECO:0007669"/>
    <property type="project" value="TreeGrafter"/>
</dbReference>
<dbReference type="VEuPathDB" id="FungiDB:M747DRAFT_273829"/>
<dbReference type="GO" id="GO:0000025">
    <property type="term" value="P:maltose catabolic process"/>
    <property type="evidence" value="ECO:0007669"/>
    <property type="project" value="TreeGrafter"/>
</dbReference>
<dbReference type="OrthoDB" id="1740265at2759"/>
<dbReference type="AlphaFoldDB" id="A0A100IMJ9"/>
<dbReference type="EMBL" id="BCMY01000011">
    <property type="protein sequence ID" value="GAQ43980.1"/>
    <property type="molecule type" value="Genomic_DNA"/>
</dbReference>
<organism evidence="6 7">
    <name type="scientific">Aspergillus niger</name>
    <dbReference type="NCBI Taxonomy" id="5061"/>
    <lineage>
        <taxon>Eukaryota</taxon>
        <taxon>Fungi</taxon>
        <taxon>Dikarya</taxon>
        <taxon>Ascomycota</taxon>
        <taxon>Pezizomycotina</taxon>
        <taxon>Eurotiomycetes</taxon>
        <taxon>Eurotiomycetidae</taxon>
        <taxon>Eurotiales</taxon>
        <taxon>Aspergillaceae</taxon>
        <taxon>Aspergillus</taxon>
        <taxon>Aspergillus subgen. Circumdati</taxon>
    </lineage>
</organism>
<evidence type="ECO:0000256" key="1">
    <source>
        <dbReference type="ARBA" id="ARBA00008061"/>
    </source>
</evidence>
<dbReference type="SMART" id="SM00642">
    <property type="entry name" value="Aamy"/>
    <property type="match status" value="1"/>
</dbReference>
<evidence type="ECO:0000259" key="5">
    <source>
        <dbReference type="SMART" id="SM00642"/>
    </source>
</evidence>
<sequence length="629" mass="72357">MDFFQTFWSSSPLSKIPSSSFNQTFMCTMCPKSNYTTPKWWKEAVVYQVYPASFNCGKPTSKTNGWGDVTGIIDKVPYLKSLGVDIVWLSPIYTSPHVDMGYDIADYKSIDPRYGTLADVDLLIKALRNHDMKLMMDLVVNHTSDQHSWFVESASSKYSPKRDWYIWRPAKGFDDDGNPVPPNNWAQILGDALSAWTWHEETREFYLTLHTSAQVELNWENPEVVAAVYDVMEFWLRRGICGFRMDVINLISKDQSFPDAPIIDPTSKYQPGEQFYTNGPRFHEFMHGIYDNVLSKYDTITVGETPYVTDIEEIIKTVGSTAKELNMAFNFDHMEIEDVKTKGDSKWSLRDWKLTELKGILSGWQKRMKKWDGWNAIFLECHDQARSVSRYTIDSDEFRERGAKLLALLETTLGGTIFLYQGQEIGMRNFPLEWDPDIEYKDVESVNFLNKSKELHPVGTEGLAKARTLLQKKARDHARTPMQWSAAPHAGFTVPDATPWMRVNDDYETVNVETQMSFPWQSKGELSVWQYWQQAIQHRKLYKNAFVYGGFEDLDYHNEKVFAYLRTSADGNDSWLVAMNWTTSAVEWTVPSDIHVTRWVSSTLQTAPPVASKTVITLRAFEGVLGCCN</sequence>
<dbReference type="Pfam" id="PF00128">
    <property type="entry name" value="Alpha-amylase"/>
    <property type="match status" value="1"/>
</dbReference>
<dbReference type="InterPro" id="IPR013780">
    <property type="entry name" value="Glyco_hydro_b"/>
</dbReference>
<dbReference type="Gene3D" id="3.20.20.80">
    <property type="entry name" value="Glycosidases"/>
    <property type="match status" value="1"/>
</dbReference>
<dbReference type="InterPro" id="IPR017853">
    <property type="entry name" value="GH"/>
</dbReference>
<gene>
    <name evidence="6" type="ORF">ABL_06641</name>
</gene>
<dbReference type="InterPro" id="IPR032091">
    <property type="entry name" value="Malt_amylase-like_C"/>
</dbReference>
<evidence type="ECO:0000256" key="3">
    <source>
        <dbReference type="ARBA" id="ARBA00023295"/>
    </source>
</evidence>
<reference evidence="7" key="1">
    <citation type="journal article" date="2016" name="Genome Announc.">
        <title>Draft genome sequence of Aspergillus niger strain An76.</title>
        <authorList>
            <person name="Gong W."/>
            <person name="Cheng Z."/>
            <person name="Zhang H."/>
            <person name="Liu L."/>
            <person name="Gao P."/>
            <person name="Wang L."/>
        </authorList>
    </citation>
    <scope>NUCLEOTIDE SEQUENCE [LARGE SCALE GENOMIC DNA]</scope>
    <source>
        <strain evidence="7">An76</strain>
    </source>
</reference>
<dbReference type="VEuPathDB" id="FungiDB:An13g03710"/>
<keyword evidence="4" id="KW-0462">Maltose metabolism</keyword>
<dbReference type="GO" id="GO:0005987">
    <property type="term" value="P:sucrose catabolic process"/>
    <property type="evidence" value="ECO:0007669"/>
    <property type="project" value="TreeGrafter"/>
</dbReference>
<dbReference type="InterPro" id="IPR045857">
    <property type="entry name" value="O16G_dom_2"/>
</dbReference>
<dbReference type="SMR" id="A0A100IMJ9"/>
<proteinExistence type="inferred from homology"/>
<name>A0A100IMJ9_ASPNG</name>
<dbReference type="Pfam" id="PF16657">
    <property type="entry name" value="Malt_amylase_C"/>
    <property type="match status" value="1"/>
</dbReference>
<evidence type="ECO:0000313" key="7">
    <source>
        <dbReference type="Proteomes" id="UP000068243"/>
    </source>
</evidence>
<dbReference type="OMA" id="RDWYWWR"/>
<comment type="caution">
    <text evidence="6">The sequence shown here is derived from an EMBL/GenBank/DDBJ whole genome shotgun (WGS) entry which is preliminary data.</text>
</comment>
<dbReference type="GO" id="GO:0004575">
    <property type="term" value="F:sucrose alpha-glucosidase activity"/>
    <property type="evidence" value="ECO:0007669"/>
    <property type="project" value="TreeGrafter"/>
</dbReference>